<dbReference type="InterPro" id="IPR003961">
    <property type="entry name" value="FN3_dom"/>
</dbReference>
<protein>
    <submittedName>
        <fullName evidence="3">Fibronectin, type III domain protein</fullName>
    </submittedName>
</protein>
<dbReference type="SMART" id="SM00060">
    <property type="entry name" value="FN3"/>
    <property type="match status" value="1"/>
</dbReference>
<gene>
    <name evidence="3" type="ORF">UT24_C0007G0058</name>
</gene>
<dbReference type="CDD" id="cd00063">
    <property type="entry name" value="FN3"/>
    <property type="match status" value="1"/>
</dbReference>
<feature type="region of interest" description="Disordered" evidence="1">
    <location>
        <begin position="120"/>
        <end position="146"/>
    </location>
</feature>
<dbReference type="EMBL" id="LBWB01000007">
    <property type="protein sequence ID" value="KKR01094.1"/>
    <property type="molecule type" value="Genomic_DNA"/>
</dbReference>
<evidence type="ECO:0000256" key="1">
    <source>
        <dbReference type="SAM" id="MobiDB-lite"/>
    </source>
</evidence>
<dbReference type="SUPFAM" id="SSF52833">
    <property type="entry name" value="Thioredoxin-like"/>
    <property type="match status" value="1"/>
</dbReference>
<organism evidence="3">
    <name type="scientific">Candidatus Woesebacteria bacterium GW2011_GWB1_39_12</name>
    <dbReference type="NCBI Taxonomy" id="1618574"/>
    <lineage>
        <taxon>Bacteria</taxon>
        <taxon>Candidatus Woeseibacteriota</taxon>
    </lineage>
</organism>
<dbReference type="GO" id="GO:0003993">
    <property type="term" value="F:acid phosphatase activity"/>
    <property type="evidence" value="ECO:0007669"/>
    <property type="project" value="InterPro"/>
</dbReference>
<accession>A0A0G0MAQ5</accession>
<proteinExistence type="predicted"/>
<dbReference type="SUPFAM" id="SSF49363">
    <property type="entry name" value="Purple acid phosphatase, N-terminal domain"/>
    <property type="match status" value="1"/>
</dbReference>
<evidence type="ECO:0000259" key="2">
    <source>
        <dbReference type="PROSITE" id="PS50853"/>
    </source>
</evidence>
<sequence>MKIPAILLLVFVLFISSFPIFSRSATGQEGGPVISDISVSTSGDSATITWTTDVPAESDVDWGTNPDDNDFTTGNDHTFVTSHSVTISSLLPSTVYYIKIFNRNEAGYETISDIQSFTSASQNPTATEAPATSTTTTTTASTTTTTTKKVVDTTAPSLSLTTNLSHPYVKAPILTGSATDEIDVSSVEYSTDGGANWIAASLEGKGTKSATFNFSLGVLDDGNYPFQIRAKDSAGNTSETKSYTLIIDRLPPQVGGVVFSLGPQTFAPTKDGTLVTVAGLEQKLTLSAIGGPTSLEVSAGDNKFSLTKNIESGLWSGLIKFDSPGVYDLTTKSIDGAKNETDQVLVKIEVLQAGSVSYSGKSINGAEVLVYIFEPTLGEFIVWDGASYSQSNPQKTGENGNYSLLLPFGKYYLEVKISRIIKLRSQIFEITNPSVINADFESGTLSLPFITKEVKVTPTKGFTEVPIENGLVGRDFPFELVESAKGKRLISFVATWLPDTAQQIQMLEVVADDTKNIVIVPQESAATVEIYRKRGGYTLEMFSDPDGKLVEPLRLRFLPVHFFLDEGGKISKIKYGILSLEQ</sequence>
<dbReference type="InterPro" id="IPR015914">
    <property type="entry name" value="PAPs_N"/>
</dbReference>
<dbReference type="PROSITE" id="PS50853">
    <property type="entry name" value="FN3"/>
    <property type="match status" value="1"/>
</dbReference>
<dbReference type="Proteomes" id="UP000033881">
    <property type="component" value="Unassembled WGS sequence"/>
</dbReference>
<feature type="domain" description="Fibronectin type-III" evidence="2">
    <location>
        <begin position="28"/>
        <end position="122"/>
    </location>
</feature>
<dbReference type="Gene3D" id="2.60.40.380">
    <property type="entry name" value="Purple acid phosphatase-like, N-terminal"/>
    <property type="match status" value="1"/>
</dbReference>
<dbReference type="Gene3D" id="2.60.40.650">
    <property type="match status" value="1"/>
</dbReference>
<name>A0A0G0MAQ5_9BACT</name>
<comment type="caution">
    <text evidence="3">The sequence shown here is derived from an EMBL/GenBank/DDBJ whole genome shotgun (WGS) entry which is preliminary data.</text>
</comment>
<reference evidence="3" key="1">
    <citation type="journal article" date="2015" name="Nature">
        <title>rRNA introns, odd ribosomes, and small enigmatic genomes across a large radiation of phyla.</title>
        <authorList>
            <person name="Brown C.T."/>
            <person name="Hug L.A."/>
            <person name="Thomas B.C."/>
            <person name="Sharon I."/>
            <person name="Castelle C.J."/>
            <person name="Singh A."/>
            <person name="Wilkins M.J."/>
            <person name="Williams K.H."/>
            <person name="Banfield J.F."/>
        </authorList>
    </citation>
    <scope>NUCLEOTIDE SEQUENCE [LARGE SCALE GENOMIC DNA]</scope>
</reference>
<dbReference type="Pfam" id="PF19077">
    <property type="entry name" value="Big_13"/>
    <property type="match status" value="1"/>
</dbReference>
<feature type="compositionally biased region" description="Low complexity" evidence="1">
    <location>
        <begin position="124"/>
        <end position="146"/>
    </location>
</feature>
<dbReference type="GO" id="GO:0046872">
    <property type="term" value="F:metal ion binding"/>
    <property type="evidence" value="ECO:0007669"/>
    <property type="project" value="InterPro"/>
</dbReference>
<dbReference type="AlphaFoldDB" id="A0A0G0MAQ5"/>
<dbReference type="SUPFAM" id="SSF81296">
    <property type="entry name" value="E set domains"/>
    <property type="match status" value="1"/>
</dbReference>
<dbReference type="Pfam" id="PF16656">
    <property type="entry name" value="Pur_ac_phosph_N"/>
    <property type="match status" value="1"/>
</dbReference>
<evidence type="ECO:0000313" key="3">
    <source>
        <dbReference type="EMBL" id="KKR01094.1"/>
    </source>
</evidence>
<dbReference type="STRING" id="1618574.UT24_C0007G0058"/>
<dbReference type="InterPro" id="IPR008963">
    <property type="entry name" value="Purple_acid_Pase-like_N"/>
</dbReference>
<dbReference type="InterPro" id="IPR044016">
    <property type="entry name" value="Big_13"/>
</dbReference>
<dbReference type="InterPro" id="IPR014756">
    <property type="entry name" value="Ig_E-set"/>
</dbReference>
<dbReference type="Gene3D" id="3.40.30.10">
    <property type="entry name" value="Glutaredoxin"/>
    <property type="match status" value="1"/>
</dbReference>
<dbReference type="InterPro" id="IPR036249">
    <property type="entry name" value="Thioredoxin-like_sf"/>
</dbReference>